<feature type="domain" description="DUF7312" evidence="3">
    <location>
        <begin position="55"/>
        <end position="103"/>
    </location>
</feature>
<name>A0A1I3NYK9_9EURY</name>
<feature type="transmembrane region" description="Helical" evidence="2">
    <location>
        <begin position="87"/>
        <end position="107"/>
    </location>
</feature>
<dbReference type="InterPro" id="IPR055736">
    <property type="entry name" value="DUF7312"/>
</dbReference>
<dbReference type="AlphaFoldDB" id="A0A1I3NYK9"/>
<evidence type="ECO:0000256" key="2">
    <source>
        <dbReference type="SAM" id="Phobius"/>
    </source>
</evidence>
<protein>
    <recommendedName>
        <fullName evidence="3">DUF7312 domain-containing protein</fullName>
    </recommendedName>
</protein>
<dbReference type="GeneID" id="14207818"/>
<organism evidence="4 5">
    <name type="scientific">Natronobacterium gregoryi</name>
    <dbReference type="NCBI Taxonomy" id="44930"/>
    <lineage>
        <taxon>Archaea</taxon>
        <taxon>Methanobacteriati</taxon>
        <taxon>Methanobacteriota</taxon>
        <taxon>Stenosarchaea group</taxon>
        <taxon>Halobacteria</taxon>
        <taxon>Halobacteriales</taxon>
        <taxon>Natrialbaceae</taxon>
        <taxon>Natronobacterium</taxon>
    </lineage>
</organism>
<accession>A0A1I3NYK9</accession>
<keyword evidence="2" id="KW-1133">Transmembrane helix</keyword>
<evidence type="ECO:0000313" key="4">
    <source>
        <dbReference type="EMBL" id="SFJ14398.1"/>
    </source>
</evidence>
<dbReference type="OrthoDB" id="177893at2157"/>
<feature type="compositionally biased region" description="Acidic residues" evidence="1">
    <location>
        <begin position="57"/>
        <end position="66"/>
    </location>
</feature>
<dbReference type="Proteomes" id="UP000182829">
    <property type="component" value="Unassembled WGS sequence"/>
</dbReference>
<dbReference type="RefSeq" id="WP_005581554.1">
    <property type="nucleotide sequence ID" value="NZ_FORO01000015.1"/>
</dbReference>
<evidence type="ECO:0000259" key="3">
    <source>
        <dbReference type="Pfam" id="PF23994"/>
    </source>
</evidence>
<proteinExistence type="predicted"/>
<evidence type="ECO:0000256" key="1">
    <source>
        <dbReference type="SAM" id="MobiDB-lite"/>
    </source>
</evidence>
<evidence type="ECO:0000313" key="5">
    <source>
        <dbReference type="Proteomes" id="UP000182829"/>
    </source>
</evidence>
<dbReference type="EMBL" id="FORO01000015">
    <property type="protein sequence ID" value="SFJ14398.1"/>
    <property type="molecule type" value="Genomic_DNA"/>
</dbReference>
<reference evidence="4 5" key="1">
    <citation type="submission" date="2016-10" db="EMBL/GenBank/DDBJ databases">
        <authorList>
            <person name="de Groot N.N."/>
        </authorList>
    </citation>
    <scope>NUCLEOTIDE SEQUENCE [LARGE SCALE GENOMIC DNA]</scope>
    <source>
        <strain evidence="4 5">SP2</strain>
    </source>
</reference>
<dbReference type="Pfam" id="PF23994">
    <property type="entry name" value="DUF7312"/>
    <property type="match status" value="1"/>
</dbReference>
<keyword evidence="2" id="KW-0472">Membrane</keyword>
<feature type="region of interest" description="Disordered" evidence="1">
    <location>
        <begin position="1"/>
        <end position="80"/>
    </location>
</feature>
<sequence length="109" mass="11533">MTDDPFGTNGEDDRRESPPGAAEAPPTERDTPTSSAETDRIPMNLSRDDSDPTTTDPGDDENDETDPYAPEPGSARIEAGEPTLENVVFVLVGAVAMVLVIAHVVSLPL</sequence>
<gene>
    <name evidence="4" type="ORF">SAMN05443661_11567</name>
</gene>
<keyword evidence="2" id="KW-0812">Transmembrane</keyword>